<name>A0A2Z3H890_9BACT</name>
<accession>A0A2Z3H890</accession>
<evidence type="ECO:0000313" key="2">
    <source>
        <dbReference type="Proteomes" id="UP000245802"/>
    </source>
</evidence>
<proteinExistence type="predicted"/>
<protein>
    <submittedName>
        <fullName evidence="1">Uncharacterized protein</fullName>
    </submittedName>
</protein>
<keyword evidence="2" id="KW-1185">Reference proteome</keyword>
<reference evidence="1 2" key="1">
    <citation type="submission" date="2018-01" db="EMBL/GenBank/DDBJ databases">
        <title>G. obscuriglobus.</title>
        <authorList>
            <person name="Franke J."/>
            <person name="Blomberg W."/>
            <person name="Selmecki A."/>
        </authorList>
    </citation>
    <scope>NUCLEOTIDE SEQUENCE [LARGE SCALE GENOMIC DNA]</scope>
    <source>
        <strain evidence="1 2">DSM 5831</strain>
    </source>
</reference>
<dbReference type="KEGG" id="gog:C1280_24180"/>
<dbReference type="EMBL" id="CP025958">
    <property type="protein sequence ID" value="AWM39796.1"/>
    <property type="molecule type" value="Genomic_DNA"/>
</dbReference>
<dbReference type="AlphaFoldDB" id="A0A2Z3H890"/>
<sequence length="70" mass="8120">MDQCRVQDVADVIEYFPDVGEHLALDQRGQRVVVESEVLLLHESGVRRRVVFCHVLKEYGRYEMEWATGG</sequence>
<evidence type="ECO:0000313" key="1">
    <source>
        <dbReference type="EMBL" id="AWM39796.1"/>
    </source>
</evidence>
<organism evidence="1 2">
    <name type="scientific">Gemmata obscuriglobus</name>
    <dbReference type="NCBI Taxonomy" id="114"/>
    <lineage>
        <taxon>Bacteria</taxon>
        <taxon>Pseudomonadati</taxon>
        <taxon>Planctomycetota</taxon>
        <taxon>Planctomycetia</taxon>
        <taxon>Gemmatales</taxon>
        <taxon>Gemmataceae</taxon>
        <taxon>Gemmata</taxon>
    </lineage>
</organism>
<gene>
    <name evidence="1" type="ORF">C1280_24180</name>
</gene>
<dbReference type="Proteomes" id="UP000245802">
    <property type="component" value="Chromosome"/>
</dbReference>